<protein>
    <submittedName>
        <fullName evidence="1">Uncharacterized protein</fullName>
    </submittedName>
</protein>
<evidence type="ECO:0000313" key="2">
    <source>
        <dbReference type="Proteomes" id="UP001424441"/>
    </source>
</evidence>
<gene>
    <name evidence="1" type="ORF">GCM10008943_24240</name>
</gene>
<reference evidence="1 2" key="1">
    <citation type="journal article" date="2019" name="Int. J. Syst. Evol. Microbiol.">
        <title>The Global Catalogue of Microorganisms (GCM) 10K type strain sequencing project: providing services to taxonomists for standard genome sequencing and annotation.</title>
        <authorList>
            <consortium name="The Broad Institute Genomics Platform"/>
            <consortium name="The Broad Institute Genome Sequencing Center for Infectious Disease"/>
            <person name="Wu L."/>
            <person name="Ma J."/>
        </authorList>
    </citation>
    <scope>NUCLEOTIDE SEQUENCE [LARGE SCALE GENOMIC DNA]</scope>
    <source>
        <strain evidence="1 2">JCM 15115</strain>
    </source>
</reference>
<comment type="caution">
    <text evidence="1">The sequence shown here is derived from an EMBL/GenBank/DDBJ whole genome shotgun (WGS) entry which is preliminary data.</text>
</comment>
<keyword evidence="2" id="KW-1185">Reference proteome</keyword>
<dbReference type="RefSeq" id="WP_343805935.1">
    <property type="nucleotide sequence ID" value="NZ_BAAADE010000004.1"/>
</dbReference>
<dbReference type="EMBL" id="BAAADE010000004">
    <property type="protein sequence ID" value="GAA0607833.1"/>
    <property type="molecule type" value="Genomic_DNA"/>
</dbReference>
<name>A0ABN1GB88_9HYPH</name>
<sequence>MKNKKITIEYLRHMYRGLSGIVTFRLIDEDTGKSAPHIKFWAGVYPFPARSALTGPFVGWTDSPYLSPNLPFLYPNHIMWYSDERGLAELS</sequence>
<evidence type="ECO:0000313" key="1">
    <source>
        <dbReference type="EMBL" id="GAA0607833.1"/>
    </source>
</evidence>
<proteinExistence type="predicted"/>
<dbReference type="Proteomes" id="UP001424441">
    <property type="component" value="Unassembled WGS sequence"/>
</dbReference>
<organism evidence="1 2">
    <name type="scientific">Paenochrobactrum glaciei</name>
    <dbReference type="NCBI Taxonomy" id="486407"/>
    <lineage>
        <taxon>Bacteria</taxon>
        <taxon>Pseudomonadati</taxon>
        <taxon>Pseudomonadota</taxon>
        <taxon>Alphaproteobacteria</taxon>
        <taxon>Hyphomicrobiales</taxon>
        <taxon>Brucellaceae</taxon>
        <taxon>Paenochrobactrum</taxon>
    </lineage>
</organism>
<accession>A0ABN1GB88</accession>